<organism evidence="6 7">
    <name type="scientific">Rhizobium favelukesii</name>
    <dbReference type="NCBI Taxonomy" id="348824"/>
    <lineage>
        <taxon>Bacteria</taxon>
        <taxon>Pseudomonadati</taxon>
        <taxon>Pseudomonadota</taxon>
        <taxon>Alphaproteobacteria</taxon>
        <taxon>Hyphomicrobiales</taxon>
        <taxon>Rhizobiaceae</taxon>
        <taxon>Rhizobium/Agrobacterium group</taxon>
        <taxon>Rhizobium</taxon>
    </lineage>
</organism>
<keyword evidence="3" id="KW-0233">DNA recombination</keyword>
<dbReference type="EMBL" id="CBYB010000010">
    <property type="protein sequence ID" value="CDM60112.1"/>
    <property type="molecule type" value="Genomic_DNA"/>
</dbReference>
<protein>
    <recommendedName>
        <fullName evidence="5">Core-binding (CB) domain-containing protein</fullName>
    </recommendedName>
</protein>
<proteinExistence type="predicted"/>
<dbReference type="InterPro" id="IPR044068">
    <property type="entry name" value="CB"/>
</dbReference>
<dbReference type="GO" id="GO:0006310">
    <property type="term" value="P:DNA recombination"/>
    <property type="evidence" value="ECO:0007669"/>
    <property type="project" value="UniProtKB-KW"/>
</dbReference>
<dbReference type="InterPro" id="IPR036255">
    <property type="entry name" value="YgfB-like_sf"/>
</dbReference>
<dbReference type="SUPFAM" id="SSF103642">
    <property type="entry name" value="Sec-C motif"/>
    <property type="match status" value="1"/>
</dbReference>
<evidence type="ECO:0000256" key="1">
    <source>
        <dbReference type="ARBA" id="ARBA00022908"/>
    </source>
</evidence>
<dbReference type="Pfam" id="PF00589">
    <property type="entry name" value="Phage_integrase"/>
    <property type="match status" value="1"/>
</dbReference>
<dbReference type="InterPro" id="IPR004027">
    <property type="entry name" value="SEC_C_motif"/>
</dbReference>
<evidence type="ECO:0000256" key="2">
    <source>
        <dbReference type="ARBA" id="ARBA00023125"/>
    </source>
</evidence>
<dbReference type="GO" id="GO:0015074">
    <property type="term" value="P:DNA integration"/>
    <property type="evidence" value="ECO:0007669"/>
    <property type="project" value="UniProtKB-KW"/>
</dbReference>
<evidence type="ECO:0000259" key="5">
    <source>
        <dbReference type="PROSITE" id="PS51900"/>
    </source>
</evidence>
<keyword evidence="6" id="KW-0614">Plasmid</keyword>
<comment type="caution">
    <text evidence="6">The sequence shown here is derived from an EMBL/GenBank/DDBJ whole genome shotgun (WGS) entry which is preliminary data.</text>
</comment>
<dbReference type="InterPro" id="IPR013762">
    <property type="entry name" value="Integrase-like_cat_sf"/>
</dbReference>
<evidence type="ECO:0000313" key="7">
    <source>
        <dbReference type="Proteomes" id="UP000019443"/>
    </source>
</evidence>
<dbReference type="PROSITE" id="PS51900">
    <property type="entry name" value="CB"/>
    <property type="match status" value="1"/>
</dbReference>
<dbReference type="Pfam" id="PF03695">
    <property type="entry name" value="UPF0149"/>
    <property type="match status" value="1"/>
</dbReference>
<dbReference type="InterPro" id="IPR011978">
    <property type="entry name" value="YgfB-like"/>
</dbReference>
<dbReference type="PANTHER" id="PTHR33747:SF1">
    <property type="entry name" value="ADENYLATE CYCLASE-ASSOCIATED CAP C-TERMINAL DOMAIN-CONTAINING PROTEIN"/>
    <property type="match status" value="1"/>
</dbReference>
<sequence length="417" mass="46815">MSPRLPEPSSPIAPYIVAFLRHKRALNRRYDVEDKVLRMFDGYLNAQAVTNLTEITPALLDAFFLSRPRSRPRSLNHLIGVVGRLFEWMVEHDFIDRSPVTMKPRRRGNPRPPCILDLRTAQQLIDRAAGLPDQNNAPLRGPAYAIIFSLLFGLGLRVGEVARLRWRDVDRDRNILTIRETKFSKSRLIPICDMTAHQTPFTEAMSLDDLDDYLMSDSSPAESMLLSDLDGFLTGIAIGPEAIPPDEWLPVIWGETAPQFDDQSQAQAVLGAIMGRYDEIVRQIDNETVEPIFWQSGDTVIAWDWADGFVESFALRQHHWTKMVKSEAGMLLVPIMILCDPENLPDELAIEEKEQVIDDAIEALPDTVLAIAAYWRMSELEKKSVSAGLRSLASPGRNDPCPCGSGKKFKKCCGTGS</sequence>
<dbReference type="Gene3D" id="1.10.443.10">
    <property type="entry name" value="Intergrase catalytic core"/>
    <property type="match status" value="1"/>
</dbReference>
<dbReference type="RefSeq" id="WP_024318478.1">
    <property type="nucleotide sequence ID" value="NZ_ATTO01000092.1"/>
</dbReference>
<gene>
    <name evidence="6" type="ORF">LPU83_pLPU83b_0116</name>
</gene>
<dbReference type="GO" id="GO:0003677">
    <property type="term" value="F:DNA binding"/>
    <property type="evidence" value="ECO:0007669"/>
    <property type="project" value="UniProtKB-UniRule"/>
</dbReference>
<feature type="domain" description="Core-binding (CB)" evidence="5">
    <location>
        <begin position="10"/>
        <end position="90"/>
    </location>
</feature>
<dbReference type="InterPro" id="IPR011010">
    <property type="entry name" value="DNA_brk_join_enz"/>
</dbReference>
<name>W6RFU6_9HYPH</name>
<dbReference type="Pfam" id="PF02810">
    <property type="entry name" value="SEC-C"/>
    <property type="match status" value="1"/>
</dbReference>
<dbReference type="AlphaFoldDB" id="W6RFU6"/>
<dbReference type="InterPro" id="IPR002104">
    <property type="entry name" value="Integrase_catalytic"/>
</dbReference>
<dbReference type="Gene3D" id="3.10.450.50">
    <property type="match status" value="1"/>
</dbReference>
<evidence type="ECO:0000256" key="3">
    <source>
        <dbReference type="ARBA" id="ARBA00023172"/>
    </source>
</evidence>
<keyword evidence="2 4" id="KW-0238">DNA-binding</keyword>
<keyword evidence="7" id="KW-1185">Reference proteome</keyword>
<dbReference type="SUPFAM" id="SSF56349">
    <property type="entry name" value="DNA breaking-rejoining enzymes"/>
    <property type="match status" value="1"/>
</dbReference>
<keyword evidence="1" id="KW-0229">DNA integration</keyword>
<evidence type="ECO:0000256" key="4">
    <source>
        <dbReference type="PROSITE-ProRule" id="PRU01248"/>
    </source>
</evidence>
<dbReference type="NCBIfam" id="TIGR02292">
    <property type="entry name" value="ygfB_yecA"/>
    <property type="match status" value="1"/>
</dbReference>
<dbReference type="PANTHER" id="PTHR33747">
    <property type="entry name" value="UPF0225 PROTEIN SCO1677"/>
    <property type="match status" value="1"/>
</dbReference>
<accession>W6RFU6</accession>
<dbReference type="Proteomes" id="UP000019443">
    <property type="component" value="Unassembled WGS sequence"/>
</dbReference>
<evidence type="ECO:0000313" key="6">
    <source>
        <dbReference type="EMBL" id="CDM60112.1"/>
    </source>
</evidence>
<reference evidence="6" key="1">
    <citation type="submission" date="2013-11" db="EMBL/GenBank/DDBJ databases">
        <title>Draft genome sequence of the broad-host-range Rhizobium sp. LPU83 strain, a member of the low-genetic diversity Oregon-like Rhizobium sp. group.</title>
        <authorList>
            <person name="Wibberg D."/>
            <person name="Puehler A."/>
            <person name="Schlueter A."/>
        </authorList>
    </citation>
    <scope>NUCLEOTIDE SEQUENCE [LARGE SCALE GENOMIC DNA]</scope>
    <source>
        <strain evidence="6">LPU83</strain>
        <plasmid evidence="6">pLPU83b</plasmid>
    </source>
</reference>
<geneLocation type="plasmid" evidence="6">
    <name>pLPU83b</name>
</geneLocation>
<dbReference type="SUPFAM" id="SSF101327">
    <property type="entry name" value="YgfB-like"/>
    <property type="match status" value="1"/>
</dbReference>